<dbReference type="SUPFAM" id="SSF52096">
    <property type="entry name" value="ClpP/crotonase"/>
    <property type="match status" value="1"/>
</dbReference>
<dbReference type="InterPro" id="IPR005151">
    <property type="entry name" value="Tail-specific_protease"/>
</dbReference>
<sequence>MKSAHLKRLLPALALSLLLTAGSQAESPPLIAPEALRADLRLATQTIEETHPDLAHSVAPRDLRAAAAKIERDLDHPMTQAEAWATMARLNPVMADGHVMIGLPDWRAQSVSALANGTTYFPFEVTVDELGRLRIVSELGGAPSALAGKRIARINGTSADEVAKRLLGLAHGDTPRMRAALVSQRWWLFYAKVYGTPAGFDLHLEGGHAMRIAASSQTPVILRQDADFDRLFQCEITPRGAVLTIKAFQWSDKQRFLAFTQTCFEQVKAAGADRLVIDIRENGGGDDDFWKDGVLPYIATRPYKHGSTYLARVLEPRAPGQVKGQIISGAIETATTPPASEPLRFEREVDVLIGPLTYSSAVLFSNVVQDYGFGALYGAGEAVRTRQTGGVRTLKLPGSGLIVSYPRFVLDRPSGSAKPIYLTPDRPLPNDPLHPRAAIEALLNQ</sequence>
<feature type="signal peptide" evidence="1">
    <location>
        <begin position="1"/>
        <end position="25"/>
    </location>
</feature>
<accession>A0AB39KRZ1</accession>
<name>A0AB39KRZ1_9CAUL</name>
<dbReference type="AlphaFoldDB" id="A0AB39KRZ1"/>
<organism evidence="3">
    <name type="scientific">Caulobacter sp. 73W</name>
    <dbReference type="NCBI Taxonomy" id="3161137"/>
    <lineage>
        <taxon>Bacteria</taxon>
        <taxon>Pseudomonadati</taxon>
        <taxon>Pseudomonadota</taxon>
        <taxon>Alphaproteobacteria</taxon>
        <taxon>Caulobacterales</taxon>
        <taxon>Caulobacteraceae</taxon>
        <taxon>Caulobacter</taxon>
    </lineage>
</organism>
<dbReference type="GO" id="GO:0008236">
    <property type="term" value="F:serine-type peptidase activity"/>
    <property type="evidence" value="ECO:0007669"/>
    <property type="project" value="InterPro"/>
</dbReference>
<keyword evidence="1" id="KW-0732">Signal</keyword>
<protein>
    <submittedName>
        <fullName evidence="3">S41 family peptidase</fullName>
    </submittedName>
</protein>
<dbReference type="RefSeq" id="WP_369059473.1">
    <property type="nucleotide sequence ID" value="NZ_CP158375.1"/>
</dbReference>
<feature type="chain" id="PRO_5044197782" evidence="1">
    <location>
        <begin position="26"/>
        <end position="445"/>
    </location>
</feature>
<evidence type="ECO:0000313" key="3">
    <source>
        <dbReference type="EMBL" id="XDO96632.1"/>
    </source>
</evidence>
<dbReference type="GO" id="GO:0006508">
    <property type="term" value="P:proteolysis"/>
    <property type="evidence" value="ECO:0007669"/>
    <property type="project" value="InterPro"/>
</dbReference>
<evidence type="ECO:0000256" key="1">
    <source>
        <dbReference type="SAM" id="SignalP"/>
    </source>
</evidence>
<dbReference type="EMBL" id="CP158375">
    <property type="protein sequence ID" value="XDO96632.1"/>
    <property type="molecule type" value="Genomic_DNA"/>
</dbReference>
<feature type="domain" description="Tail specific protease" evidence="2">
    <location>
        <begin position="241"/>
        <end position="417"/>
    </location>
</feature>
<evidence type="ECO:0000259" key="2">
    <source>
        <dbReference type="Pfam" id="PF03572"/>
    </source>
</evidence>
<dbReference type="Pfam" id="PF03572">
    <property type="entry name" value="Peptidase_S41"/>
    <property type="match status" value="1"/>
</dbReference>
<proteinExistence type="predicted"/>
<dbReference type="InterPro" id="IPR029045">
    <property type="entry name" value="ClpP/crotonase-like_dom_sf"/>
</dbReference>
<dbReference type="Gene3D" id="3.90.226.10">
    <property type="entry name" value="2-enoyl-CoA Hydratase, Chain A, domain 1"/>
    <property type="match status" value="1"/>
</dbReference>
<reference evidence="3" key="1">
    <citation type="submission" date="2024-06" db="EMBL/GenBank/DDBJ databases">
        <title>Caulobacter inopinatus, sp. nov.</title>
        <authorList>
            <person name="Donachie S.P."/>
        </authorList>
    </citation>
    <scope>NUCLEOTIDE SEQUENCE</scope>
    <source>
        <strain evidence="3">73W</strain>
    </source>
</reference>
<gene>
    <name evidence="3" type="ORF">ABOZ73_17985</name>
</gene>